<organism evidence="1 2">
    <name type="scientific">Capsicum baccatum</name>
    <name type="common">Peruvian pepper</name>
    <dbReference type="NCBI Taxonomy" id="33114"/>
    <lineage>
        <taxon>Eukaryota</taxon>
        <taxon>Viridiplantae</taxon>
        <taxon>Streptophyta</taxon>
        <taxon>Embryophyta</taxon>
        <taxon>Tracheophyta</taxon>
        <taxon>Spermatophyta</taxon>
        <taxon>Magnoliopsida</taxon>
        <taxon>eudicotyledons</taxon>
        <taxon>Gunneridae</taxon>
        <taxon>Pentapetalae</taxon>
        <taxon>asterids</taxon>
        <taxon>lamiids</taxon>
        <taxon>Solanales</taxon>
        <taxon>Solanaceae</taxon>
        <taxon>Solanoideae</taxon>
        <taxon>Capsiceae</taxon>
        <taxon>Capsicum</taxon>
    </lineage>
</organism>
<dbReference type="EMBL" id="MLFT02000004">
    <property type="protein sequence ID" value="PHT49876.1"/>
    <property type="molecule type" value="Genomic_DNA"/>
</dbReference>
<keyword evidence="2" id="KW-1185">Reference proteome</keyword>
<protein>
    <submittedName>
        <fullName evidence="1">Uncharacterized protein</fullName>
    </submittedName>
</protein>
<accession>A0A2G2WX86</accession>
<comment type="caution">
    <text evidence="1">The sequence shown here is derived from an EMBL/GenBank/DDBJ whole genome shotgun (WGS) entry which is preliminary data.</text>
</comment>
<reference evidence="1 2" key="1">
    <citation type="journal article" date="2017" name="Genome Biol.">
        <title>New reference genome sequences of hot pepper reveal the massive evolution of plant disease-resistance genes by retroduplication.</title>
        <authorList>
            <person name="Kim S."/>
            <person name="Park J."/>
            <person name="Yeom S.I."/>
            <person name="Kim Y.M."/>
            <person name="Seo E."/>
            <person name="Kim K.T."/>
            <person name="Kim M.S."/>
            <person name="Lee J.M."/>
            <person name="Cheong K."/>
            <person name="Shin H.S."/>
            <person name="Kim S.B."/>
            <person name="Han K."/>
            <person name="Lee J."/>
            <person name="Park M."/>
            <person name="Lee H.A."/>
            <person name="Lee H.Y."/>
            <person name="Lee Y."/>
            <person name="Oh S."/>
            <person name="Lee J.H."/>
            <person name="Choi E."/>
            <person name="Choi E."/>
            <person name="Lee S.E."/>
            <person name="Jeon J."/>
            <person name="Kim H."/>
            <person name="Choi G."/>
            <person name="Song H."/>
            <person name="Lee J."/>
            <person name="Lee S.C."/>
            <person name="Kwon J.K."/>
            <person name="Lee H.Y."/>
            <person name="Koo N."/>
            <person name="Hong Y."/>
            <person name="Kim R.W."/>
            <person name="Kang W.H."/>
            <person name="Huh J.H."/>
            <person name="Kang B.C."/>
            <person name="Yang T.J."/>
            <person name="Lee Y.H."/>
            <person name="Bennetzen J.L."/>
            <person name="Choi D."/>
        </authorList>
    </citation>
    <scope>NUCLEOTIDE SEQUENCE [LARGE SCALE GENOMIC DNA]</scope>
    <source>
        <strain evidence="2">cv. PBC81</strain>
    </source>
</reference>
<reference evidence="2" key="2">
    <citation type="journal article" date="2017" name="J. Anim. Genet.">
        <title>Multiple reference genome sequences of hot pepper reveal the massive evolution of plant disease resistance genes by retroduplication.</title>
        <authorList>
            <person name="Kim S."/>
            <person name="Park J."/>
            <person name="Yeom S.-I."/>
            <person name="Kim Y.-M."/>
            <person name="Seo E."/>
            <person name="Kim K.-T."/>
            <person name="Kim M.-S."/>
            <person name="Lee J.M."/>
            <person name="Cheong K."/>
            <person name="Shin H.-S."/>
            <person name="Kim S.-B."/>
            <person name="Han K."/>
            <person name="Lee J."/>
            <person name="Park M."/>
            <person name="Lee H.-A."/>
            <person name="Lee H.-Y."/>
            <person name="Lee Y."/>
            <person name="Oh S."/>
            <person name="Lee J.H."/>
            <person name="Choi E."/>
            <person name="Choi E."/>
            <person name="Lee S.E."/>
            <person name="Jeon J."/>
            <person name="Kim H."/>
            <person name="Choi G."/>
            <person name="Song H."/>
            <person name="Lee J."/>
            <person name="Lee S.-C."/>
            <person name="Kwon J.-K."/>
            <person name="Lee H.-Y."/>
            <person name="Koo N."/>
            <person name="Hong Y."/>
            <person name="Kim R.W."/>
            <person name="Kang W.-H."/>
            <person name="Huh J.H."/>
            <person name="Kang B.-C."/>
            <person name="Yang T.-J."/>
            <person name="Lee Y.-H."/>
            <person name="Bennetzen J.L."/>
            <person name="Choi D."/>
        </authorList>
    </citation>
    <scope>NUCLEOTIDE SEQUENCE [LARGE SCALE GENOMIC DNA]</scope>
    <source>
        <strain evidence="2">cv. PBC81</strain>
    </source>
</reference>
<dbReference type="AlphaFoldDB" id="A0A2G2WX86"/>
<evidence type="ECO:0000313" key="2">
    <source>
        <dbReference type="Proteomes" id="UP000224567"/>
    </source>
</evidence>
<sequence length="153" mass="17257">MHVLRSSQGLSQQVSLLFLRIHIDSLNHSFFNPISNKMAINFDVLCSFMEYGILCNPNDRFAITEDCNRLVNVNIQLLNNPCNHVNSAIAAARLLYSTSAELRETVCCFFDFQEIKDSPNFTAKPVTDFLVFGYAAQSESHQHLPNVISWVAA</sequence>
<proteinExistence type="predicted"/>
<evidence type="ECO:0000313" key="1">
    <source>
        <dbReference type="EMBL" id="PHT49876.1"/>
    </source>
</evidence>
<name>A0A2G2WX86_CAPBA</name>
<dbReference type="Proteomes" id="UP000224567">
    <property type="component" value="Unassembled WGS sequence"/>
</dbReference>
<gene>
    <name evidence="1" type="ORF">CQW23_09623</name>
</gene>
<dbReference type="OrthoDB" id="1939081at2759"/>